<sequence>MKKIIILAVFLLFALTFVLSFDKSEHFSYSSIAQFIVLALGLNFLVYMIRDYSNPPQWLFRIRFLVYGLSYGLFFGTFMAFFTLIRTQQVDLMRSLSFVAVFTLVGFFRGNASDNTGYLKFKKLVKSTGNQELDDLSLTDSAYYEDSIMFRTYGRLILDNERLYFYSSDENECLFESKLTELNPVVERASFLNVPVGLDFQTNETKIFMKFPLYWLKVIENN</sequence>
<reference evidence="2 3" key="2">
    <citation type="journal article" date="2011" name="Stand. Genomic Sci.">
        <title>Complete genome sequence of Paludibacter propionicigenes type strain (WB4).</title>
        <authorList>
            <person name="Gronow S."/>
            <person name="Munk C."/>
            <person name="Lapidus A."/>
            <person name="Nolan M."/>
            <person name="Lucas S."/>
            <person name="Hammon N."/>
            <person name="Deshpande S."/>
            <person name="Cheng J.F."/>
            <person name="Tapia R."/>
            <person name="Han C."/>
            <person name="Goodwin L."/>
            <person name="Pitluck S."/>
            <person name="Liolios K."/>
            <person name="Ivanova N."/>
            <person name="Mavromatis K."/>
            <person name="Mikhailova N."/>
            <person name="Pati A."/>
            <person name="Chen A."/>
            <person name="Palaniappan K."/>
            <person name="Land M."/>
            <person name="Hauser L."/>
            <person name="Chang Y.J."/>
            <person name="Jeffries C.D."/>
            <person name="Brambilla E."/>
            <person name="Rohde M."/>
            <person name="Goker M."/>
            <person name="Detter J.C."/>
            <person name="Woyke T."/>
            <person name="Bristow J."/>
            <person name="Eisen J.A."/>
            <person name="Markowitz V."/>
            <person name="Hugenholtz P."/>
            <person name="Kyrpides N.C."/>
            <person name="Klenk H.P."/>
        </authorList>
    </citation>
    <scope>NUCLEOTIDE SEQUENCE [LARGE SCALE GENOMIC DNA]</scope>
    <source>
        <strain evidence="3">DSM 17365 / JCM 13257 / WB4</strain>
    </source>
</reference>
<dbReference type="RefSeq" id="WP_013444587.1">
    <property type="nucleotide sequence ID" value="NC_014734.1"/>
</dbReference>
<keyword evidence="1" id="KW-1133">Transmembrane helix</keyword>
<proteinExistence type="predicted"/>
<dbReference type="OrthoDB" id="1525294at2"/>
<dbReference type="AlphaFoldDB" id="E4T3C4"/>
<keyword evidence="1" id="KW-0472">Membrane</keyword>
<protein>
    <recommendedName>
        <fullName evidence="4">Transmembrane protein</fullName>
    </recommendedName>
</protein>
<gene>
    <name evidence="2" type="ordered locus">Palpr_1069</name>
</gene>
<evidence type="ECO:0000256" key="1">
    <source>
        <dbReference type="SAM" id="Phobius"/>
    </source>
</evidence>
<dbReference type="Proteomes" id="UP000008718">
    <property type="component" value="Chromosome"/>
</dbReference>
<name>E4T3C4_PALPW</name>
<dbReference type="HOGENOM" id="CLU_1244323_0_0_10"/>
<evidence type="ECO:0000313" key="2">
    <source>
        <dbReference type="EMBL" id="ADQ79218.1"/>
    </source>
</evidence>
<organism evidence="2 3">
    <name type="scientific">Paludibacter propionicigenes (strain DSM 17365 / JCM 13257 / WB4)</name>
    <dbReference type="NCBI Taxonomy" id="694427"/>
    <lineage>
        <taxon>Bacteria</taxon>
        <taxon>Pseudomonadati</taxon>
        <taxon>Bacteroidota</taxon>
        <taxon>Bacteroidia</taxon>
        <taxon>Bacteroidales</taxon>
        <taxon>Paludibacteraceae</taxon>
        <taxon>Paludibacter</taxon>
    </lineage>
</organism>
<keyword evidence="1" id="KW-0812">Transmembrane</keyword>
<evidence type="ECO:0008006" key="4">
    <source>
        <dbReference type="Google" id="ProtNLM"/>
    </source>
</evidence>
<keyword evidence="3" id="KW-1185">Reference proteome</keyword>
<reference key="1">
    <citation type="submission" date="2010-11" db="EMBL/GenBank/DDBJ databases">
        <title>The complete genome of Paludibacter propionicigenes DSM 17365.</title>
        <authorList>
            <consortium name="US DOE Joint Genome Institute (JGI-PGF)"/>
            <person name="Lucas S."/>
            <person name="Copeland A."/>
            <person name="Lapidus A."/>
            <person name="Bruce D."/>
            <person name="Goodwin L."/>
            <person name="Pitluck S."/>
            <person name="Kyrpides N."/>
            <person name="Mavromatis K."/>
            <person name="Ivanova N."/>
            <person name="Munk A.C."/>
            <person name="Brettin T."/>
            <person name="Detter J.C."/>
            <person name="Han C."/>
            <person name="Tapia R."/>
            <person name="Land M."/>
            <person name="Hauser L."/>
            <person name="Markowitz V."/>
            <person name="Cheng J.-F."/>
            <person name="Hugenholtz P."/>
            <person name="Woyke T."/>
            <person name="Wu D."/>
            <person name="Gronow S."/>
            <person name="Wellnitz S."/>
            <person name="Brambilla E."/>
            <person name="Klenk H.-P."/>
            <person name="Eisen J.A."/>
        </authorList>
    </citation>
    <scope>NUCLEOTIDE SEQUENCE</scope>
    <source>
        <strain>WB4</strain>
    </source>
</reference>
<accession>E4T3C4</accession>
<feature type="transmembrane region" description="Helical" evidence="1">
    <location>
        <begin position="62"/>
        <end position="86"/>
    </location>
</feature>
<dbReference type="EMBL" id="CP002345">
    <property type="protein sequence ID" value="ADQ79218.1"/>
    <property type="molecule type" value="Genomic_DNA"/>
</dbReference>
<feature type="transmembrane region" description="Helical" evidence="1">
    <location>
        <begin position="30"/>
        <end position="50"/>
    </location>
</feature>
<dbReference type="KEGG" id="ppn:Palpr_1069"/>
<evidence type="ECO:0000313" key="3">
    <source>
        <dbReference type="Proteomes" id="UP000008718"/>
    </source>
</evidence>